<evidence type="ECO:0000256" key="1">
    <source>
        <dbReference type="ARBA" id="ARBA00001971"/>
    </source>
</evidence>
<name>A0A5B8FX84_9RHOB</name>
<keyword evidence="3 4" id="KW-0408">Iron</keyword>
<dbReference type="GO" id="GO:0004497">
    <property type="term" value="F:monooxygenase activity"/>
    <property type="evidence" value="ECO:0007669"/>
    <property type="project" value="UniProtKB-KW"/>
</dbReference>
<accession>A0A5B8FX84</accession>
<keyword evidence="6" id="KW-1185">Reference proteome</keyword>
<dbReference type="InterPro" id="IPR036396">
    <property type="entry name" value="Cyt_P450_sf"/>
</dbReference>
<comment type="cofactor">
    <cofactor evidence="1 3">
        <name>heme</name>
        <dbReference type="ChEBI" id="CHEBI:30413"/>
    </cofactor>
</comment>
<dbReference type="RefSeq" id="WP_138572801.1">
    <property type="nucleotide sequence ID" value="NZ_CP040818.1"/>
</dbReference>
<dbReference type="KEGG" id="ppru:FDP22_10700"/>
<dbReference type="PRINTS" id="PR00385">
    <property type="entry name" value="P450"/>
</dbReference>
<dbReference type="Pfam" id="PF00067">
    <property type="entry name" value="p450"/>
    <property type="match status" value="1"/>
</dbReference>
<dbReference type="PANTHER" id="PTHR24305:SF166">
    <property type="entry name" value="CYTOCHROME P450 12A4, MITOCHONDRIAL-RELATED"/>
    <property type="match status" value="1"/>
</dbReference>
<evidence type="ECO:0000256" key="4">
    <source>
        <dbReference type="RuleBase" id="RU000461"/>
    </source>
</evidence>
<sequence>MKDLADTPFIPVRAELHREPLSILGTLRAARGNLLAIIPWNATRQPMVTGKTGLRWHMVMSPKALRRVLRDRVEDYPKSTVTHRILGPGIGESLFLAEGAHWRWQRRTAAPVFSHRNLADLAPVMQEAARASLARLERAAGPGGATADLYDEMVAVTFDIICNVTLAGGGQIDRAHVHDTINGYIRRVGRVSLLDIVGAPAWAPRPGALMGRRVVGSLHEVADRVVRERLAAPSDTPDLLGMLMDSADPDSGRRMNPQELRDNLLAFIVAGHETTALALAWALYLLGHDQAAQERARAEAMALEGDLPGPQDLDALPFTRAVVEETMRLYPPAAFLSRTARAEDRLCGRVITPGDTVMLPIYALHRHHMLWEEPDAFRPERFLGPRPERFSYLPFGDGPRICIGAGFAMMEAQIVLAALLRRFRFEADGPDPVPRLFITLRPEGGVKLRVRPI</sequence>
<evidence type="ECO:0000256" key="3">
    <source>
        <dbReference type="PIRSR" id="PIRSR602401-1"/>
    </source>
</evidence>
<dbReference type="InterPro" id="IPR017972">
    <property type="entry name" value="Cyt_P450_CS"/>
</dbReference>
<dbReference type="PANTHER" id="PTHR24305">
    <property type="entry name" value="CYTOCHROME P450"/>
    <property type="match status" value="1"/>
</dbReference>
<dbReference type="AlphaFoldDB" id="A0A5B8FX84"/>
<dbReference type="Gene3D" id="1.10.630.10">
    <property type="entry name" value="Cytochrome P450"/>
    <property type="match status" value="1"/>
</dbReference>
<evidence type="ECO:0000313" key="5">
    <source>
        <dbReference type="EMBL" id="QDL92204.1"/>
    </source>
</evidence>
<dbReference type="InterPro" id="IPR001128">
    <property type="entry name" value="Cyt_P450"/>
</dbReference>
<dbReference type="Proteomes" id="UP000305888">
    <property type="component" value="Chromosome"/>
</dbReference>
<dbReference type="PROSITE" id="PS00086">
    <property type="entry name" value="CYTOCHROME_P450"/>
    <property type="match status" value="1"/>
</dbReference>
<dbReference type="SUPFAM" id="SSF48264">
    <property type="entry name" value="Cytochrome P450"/>
    <property type="match status" value="1"/>
</dbReference>
<evidence type="ECO:0000313" key="6">
    <source>
        <dbReference type="Proteomes" id="UP000305888"/>
    </source>
</evidence>
<dbReference type="InterPro" id="IPR002401">
    <property type="entry name" value="Cyt_P450_E_grp-I"/>
</dbReference>
<comment type="similarity">
    <text evidence="2 4">Belongs to the cytochrome P450 family.</text>
</comment>
<feature type="binding site" description="axial binding residue" evidence="3">
    <location>
        <position position="402"/>
    </location>
    <ligand>
        <name>heme</name>
        <dbReference type="ChEBI" id="CHEBI:30413"/>
    </ligand>
    <ligandPart>
        <name>Fe</name>
        <dbReference type="ChEBI" id="CHEBI:18248"/>
    </ligandPart>
</feature>
<dbReference type="GO" id="GO:0020037">
    <property type="term" value="F:heme binding"/>
    <property type="evidence" value="ECO:0007669"/>
    <property type="project" value="InterPro"/>
</dbReference>
<dbReference type="GO" id="GO:0005506">
    <property type="term" value="F:iron ion binding"/>
    <property type="evidence" value="ECO:0007669"/>
    <property type="project" value="InterPro"/>
</dbReference>
<proteinExistence type="inferred from homology"/>
<dbReference type="InterPro" id="IPR050121">
    <property type="entry name" value="Cytochrome_P450_monoxygenase"/>
</dbReference>
<protein>
    <submittedName>
        <fullName evidence="5">Cytochrome P450</fullName>
    </submittedName>
</protein>
<gene>
    <name evidence="5" type="ORF">FDP22_10700</name>
</gene>
<keyword evidence="4" id="KW-0560">Oxidoreductase</keyword>
<dbReference type="OrthoDB" id="9764248at2"/>
<keyword evidence="4" id="KW-0503">Monooxygenase</keyword>
<keyword evidence="3 4" id="KW-0349">Heme</keyword>
<dbReference type="GO" id="GO:0016705">
    <property type="term" value="F:oxidoreductase activity, acting on paired donors, with incorporation or reduction of molecular oxygen"/>
    <property type="evidence" value="ECO:0007669"/>
    <property type="project" value="InterPro"/>
</dbReference>
<reference evidence="5 6" key="1">
    <citation type="submission" date="2019-06" db="EMBL/GenBank/DDBJ databases">
        <title>Genome sequence of Rhodobacteraceae bacterium D4M1.</title>
        <authorList>
            <person name="Cao J."/>
        </authorList>
    </citation>
    <scope>NUCLEOTIDE SEQUENCE [LARGE SCALE GENOMIC DNA]</scope>
    <source>
        <strain evidence="5 6">D4M1</strain>
    </source>
</reference>
<dbReference type="EMBL" id="CP040818">
    <property type="protein sequence ID" value="QDL92204.1"/>
    <property type="molecule type" value="Genomic_DNA"/>
</dbReference>
<dbReference type="PRINTS" id="PR00463">
    <property type="entry name" value="EP450I"/>
</dbReference>
<organism evidence="5 6">
    <name type="scientific">Paroceanicella profunda</name>
    <dbReference type="NCBI Taxonomy" id="2579971"/>
    <lineage>
        <taxon>Bacteria</taxon>
        <taxon>Pseudomonadati</taxon>
        <taxon>Pseudomonadota</taxon>
        <taxon>Alphaproteobacteria</taxon>
        <taxon>Rhodobacterales</taxon>
        <taxon>Paracoccaceae</taxon>
        <taxon>Paroceanicella</taxon>
    </lineage>
</organism>
<evidence type="ECO:0000256" key="2">
    <source>
        <dbReference type="ARBA" id="ARBA00010617"/>
    </source>
</evidence>
<keyword evidence="3 4" id="KW-0479">Metal-binding</keyword>